<reference evidence="1 2" key="1">
    <citation type="submission" date="2024-02" db="EMBL/GenBank/DDBJ databases">
        <authorList>
            <person name="Chen Y."/>
            <person name="Shah S."/>
            <person name="Dougan E. K."/>
            <person name="Thang M."/>
            <person name="Chan C."/>
        </authorList>
    </citation>
    <scope>NUCLEOTIDE SEQUENCE [LARGE SCALE GENOMIC DNA]</scope>
</reference>
<evidence type="ECO:0000313" key="2">
    <source>
        <dbReference type="Proteomes" id="UP001642464"/>
    </source>
</evidence>
<accession>A0ABP0RY32</accession>
<dbReference type="Proteomes" id="UP001642464">
    <property type="component" value="Unassembled WGS sequence"/>
</dbReference>
<gene>
    <name evidence="1" type="ORF">SCF082_LOCUS49016</name>
</gene>
<evidence type="ECO:0000313" key="1">
    <source>
        <dbReference type="EMBL" id="CAK9105140.1"/>
    </source>
</evidence>
<organism evidence="1 2">
    <name type="scientific">Durusdinium trenchii</name>
    <dbReference type="NCBI Taxonomy" id="1381693"/>
    <lineage>
        <taxon>Eukaryota</taxon>
        <taxon>Sar</taxon>
        <taxon>Alveolata</taxon>
        <taxon>Dinophyceae</taxon>
        <taxon>Suessiales</taxon>
        <taxon>Symbiodiniaceae</taxon>
        <taxon>Durusdinium</taxon>
    </lineage>
</organism>
<protein>
    <submittedName>
        <fullName evidence="1">Uncharacterized protein</fullName>
    </submittedName>
</protein>
<keyword evidence="2" id="KW-1185">Reference proteome</keyword>
<dbReference type="EMBL" id="CAXAMM010042474">
    <property type="protein sequence ID" value="CAK9105140.1"/>
    <property type="molecule type" value="Genomic_DNA"/>
</dbReference>
<name>A0ABP0RY32_9DINO</name>
<proteinExistence type="predicted"/>
<feature type="non-terminal residue" evidence="1">
    <location>
        <position position="1"/>
    </location>
</feature>
<sequence>ACMMRAFDPTAGKRVQEAWRSLEDHKPGNLRRIQTEPLWLLRVSETLPLR</sequence>
<comment type="caution">
    <text evidence="1">The sequence shown here is derived from an EMBL/GenBank/DDBJ whole genome shotgun (WGS) entry which is preliminary data.</text>
</comment>
<feature type="non-terminal residue" evidence="1">
    <location>
        <position position="50"/>
    </location>
</feature>